<dbReference type="OrthoDB" id="2402033at2759"/>
<gene>
    <name evidence="1" type="ORF">PBRASI_LOCUS8412</name>
</gene>
<sequence length="296" mass="34709">MENQDTRTFEDLLYTDNYMEDDDIYAYTCSIPIFEESEGESDKEYEEQEYRTDELRVNEEFAIDDVQETEIEVPKEELSPCIIVTNNDGSIRRCGRRNSENQRRFWNLAGVWEVDKRAVEEMENEPEKLGICYKHYMFDRNYLHVRDSEHKKSHTSSIIRKRRCMFCNKNFGVFSRGSGCEEHCWSFLNKTIQTPCIGQHKCPAIGKTGFPPLVKKAADVEQARYICCACYESLGGHLHQQMGRGNKEKKVICTSPAMKKHDNDTDESMRLLTNWMSYVTKKNDINLKKRDNLEKP</sequence>
<accession>A0A9N9CVI5</accession>
<dbReference type="Proteomes" id="UP000789739">
    <property type="component" value="Unassembled WGS sequence"/>
</dbReference>
<organism evidence="1 2">
    <name type="scientific">Paraglomus brasilianum</name>
    <dbReference type="NCBI Taxonomy" id="144538"/>
    <lineage>
        <taxon>Eukaryota</taxon>
        <taxon>Fungi</taxon>
        <taxon>Fungi incertae sedis</taxon>
        <taxon>Mucoromycota</taxon>
        <taxon>Glomeromycotina</taxon>
        <taxon>Glomeromycetes</taxon>
        <taxon>Paraglomerales</taxon>
        <taxon>Paraglomeraceae</taxon>
        <taxon>Paraglomus</taxon>
    </lineage>
</organism>
<evidence type="ECO:0000313" key="1">
    <source>
        <dbReference type="EMBL" id="CAG8615530.1"/>
    </source>
</evidence>
<name>A0A9N9CVI5_9GLOM</name>
<dbReference type="AlphaFoldDB" id="A0A9N9CVI5"/>
<keyword evidence="2" id="KW-1185">Reference proteome</keyword>
<evidence type="ECO:0000313" key="2">
    <source>
        <dbReference type="Proteomes" id="UP000789739"/>
    </source>
</evidence>
<proteinExistence type="predicted"/>
<dbReference type="EMBL" id="CAJVPI010001498">
    <property type="protein sequence ID" value="CAG8615530.1"/>
    <property type="molecule type" value="Genomic_DNA"/>
</dbReference>
<comment type="caution">
    <text evidence="1">The sequence shown here is derived from an EMBL/GenBank/DDBJ whole genome shotgun (WGS) entry which is preliminary data.</text>
</comment>
<reference evidence="1" key="1">
    <citation type="submission" date="2021-06" db="EMBL/GenBank/DDBJ databases">
        <authorList>
            <person name="Kallberg Y."/>
            <person name="Tangrot J."/>
            <person name="Rosling A."/>
        </authorList>
    </citation>
    <scope>NUCLEOTIDE SEQUENCE</scope>
    <source>
        <strain evidence="1">BR232B</strain>
    </source>
</reference>
<protein>
    <submittedName>
        <fullName evidence="1">8538_t:CDS:1</fullName>
    </submittedName>
</protein>